<name>A0A0R1SDU1_9LACO</name>
<reference evidence="1 2" key="1">
    <citation type="journal article" date="2015" name="Genome Announc.">
        <title>Expanding the biotechnology potential of lactobacilli through comparative genomics of 213 strains and associated genera.</title>
        <authorList>
            <person name="Sun Z."/>
            <person name="Harris H.M."/>
            <person name="McCann A."/>
            <person name="Guo C."/>
            <person name="Argimon S."/>
            <person name="Zhang W."/>
            <person name="Yang X."/>
            <person name="Jeffery I.B."/>
            <person name="Cooney J.C."/>
            <person name="Kagawa T.F."/>
            <person name="Liu W."/>
            <person name="Song Y."/>
            <person name="Salvetti E."/>
            <person name="Wrobel A."/>
            <person name="Rasinkangas P."/>
            <person name="Parkhill J."/>
            <person name="Rea M.C."/>
            <person name="O'Sullivan O."/>
            <person name="Ritari J."/>
            <person name="Douillard F.P."/>
            <person name="Paul Ross R."/>
            <person name="Yang R."/>
            <person name="Briner A.E."/>
            <person name="Felis G.E."/>
            <person name="de Vos W.M."/>
            <person name="Barrangou R."/>
            <person name="Klaenhammer T.R."/>
            <person name="Caufield P.W."/>
            <person name="Cui Y."/>
            <person name="Zhang H."/>
            <person name="O'Toole P.W."/>
        </authorList>
    </citation>
    <scope>NUCLEOTIDE SEQUENCE [LARGE SCALE GENOMIC DNA]</scope>
    <source>
        <strain evidence="1 2">DSM 14857</strain>
    </source>
</reference>
<comment type="caution">
    <text evidence="1">The sequence shown here is derived from an EMBL/GenBank/DDBJ whole genome shotgun (WGS) entry which is preliminary data.</text>
</comment>
<accession>A0A0R1SDU1</accession>
<dbReference type="AlphaFoldDB" id="A0A0R1SDU1"/>
<dbReference type="Proteomes" id="UP000051647">
    <property type="component" value="Unassembled WGS sequence"/>
</dbReference>
<dbReference type="STRING" id="1423815.FC27_GL001935"/>
<protein>
    <submittedName>
        <fullName evidence="1">Uncharacterized protein</fullName>
    </submittedName>
</protein>
<dbReference type="Gene3D" id="3.40.50.720">
    <property type="entry name" value="NAD(P)-binding Rossmann-like Domain"/>
    <property type="match status" value="1"/>
</dbReference>
<proteinExistence type="predicted"/>
<organism evidence="1 2">
    <name type="scientific">Companilactobacillus versmoldensis DSM 14857 = KCTC 3814</name>
    <dbReference type="NCBI Taxonomy" id="1423815"/>
    <lineage>
        <taxon>Bacteria</taxon>
        <taxon>Bacillati</taxon>
        <taxon>Bacillota</taxon>
        <taxon>Bacilli</taxon>
        <taxon>Lactobacillales</taxon>
        <taxon>Lactobacillaceae</taxon>
        <taxon>Companilactobacillus</taxon>
    </lineage>
</organism>
<sequence>MPYALQIASQGLAYASKNNTVFTGINTFDGKLTEKAVAESLKMPYAPFSSSTPSMS</sequence>
<dbReference type="PATRIC" id="fig|1423815.3.peg.1985"/>
<evidence type="ECO:0000313" key="1">
    <source>
        <dbReference type="EMBL" id="KRL67345.1"/>
    </source>
</evidence>
<evidence type="ECO:0000313" key="2">
    <source>
        <dbReference type="Proteomes" id="UP000051647"/>
    </source>
</evidence>
<keyword evidence="2" id="KW-1185">Reference proteome</keyword>
<dbReference type="EMBL" id="AZFA01000006">
    <property type="protein sequence ID" value="KRL67345.1"/>
    <property type="molecule type" value="Genomic_DNA"/>
</dbReference>
<gene>
    <name evidence="1" type="ORF">FC27_GL001935</name>
</gene>